<name>A0ABP0YYF0_9ROSI</name>
<evidence type="ECO:0000313" key="2">
    <source>
        <dbReference type="EMBL" id="CAK9323437.1"/>
    </source>
</evidence>
<organism evidence="2 3">
    <name type="scientific">Citrullus colocynthis</name>
    <name type="common">colocynth</name>
    <dbReference type="NCBI Taxonomy" id="252529"/>
    <lineage>
        <taxon>Eukaryota</taxon>
        <taxon>Viridiplantae</taxon>
        <taxon>Streptophyta</taxon>
        <taxon>Embryophyta</taxon>
        <taxon>Tracheophyta</taxon>
        <taxon>Spermatophyta</taxon>
        <taxon>Magnoliopsida</taxon>
        <taxon>eudicotyledons</taxon>
        <taxon>Gunneridae</taxon>
        <taxon>Pentapetalae</taxon>
        <taxon>rosids</taxon>
        <taxon>fabids</taxon>
        <taxon>Cucurbitales</taxon>
        <taxon>Cucurbitaceae</taxon>
        <taxon>Benincaseae</taxon>
        <taxon>Citrullus</taxon>
    </lineage>
</organism>
<protein>
    <submittedName>
        <fullName evidence="2">Uncharacterized protein</fullName>
    </submittedName>
</protein>
<dbReference type="EMBL" id="OZ021740">
    <property type="protein sequence ID" value="CAK9323437.1"/>
    <property type="molecule type" value="Genomic_DNA"/>
</dbReference>
<proteinExistence type="predicted"/>
<sequence length="134" mass="15181">MDALPIDDSRRATPRDAHVGRAHQKDKVGRHVEHEERLKQERRAENEEEESESFEKWFSLLSGMAMIGGRHGTVHVNKLDECWPTIEETDEESISGGLSKETRGIRVQRFGYGSNVQSKSESRGQDFISSGDVL</sequence>
<keyword evidence="3" id="KW-1185">Reference proteome</keyword>
<dbReference type="Proteomes" id="UP001642487">
    <property type="component" value="Chromosome 6"/>
</dbReference>
<feature type="region of interest" description="Disordered" evidence="1">
    <location>
        <begin position="112"/>
        <end position="134"/>
    </location>
</feature>
<accession>A0ABP0YYF0</accession>
<evidence type="ECO:0000256" key="1">
    <source>
        <dbReference type="SAM" id="MobiDB-lite"/>
    </source>
</evidence>
<gene>
    <name evidence="2" type="ORF">CITCOLO1_LOCUS15619</name>
</gene>
<feature type="region of interest" description="Disordered" evidence="1">
    <location>
        <begin position="1"/>
        <end position="52"/>
    </location>
</feature>
<reference evidence="2 3" key="1">
    <citation type="submission" date="2024-03" db="EMBL/GenBank/DDBJ databases">
        <authorList>
            <person name="Gkanogiannis A."/>
            <person name="Becerra Lopez-Lavalle L."/>
        </authorList>
    </citation>
    <scope>NUCLEOTIDE SEQUENCE [LARGE SCALE GENOMIC DNA]</scope>
</reference>
<evidence type="ECO:0000313" key="3">
    <source>
        <dbReference type="Proteomes" id="UP001642487"/>
    </source>
</evidence>
<feature type="compositionally biased region" description="Basic and acidic residues" evidence="1">
    <location>
        <begin position="7"/>
        <end position="45"/>
    </location>
</feature>